<feature type="domain" description="HTH lysR-type" evidence="5">
    <location>
        <begin position="1"/>
        <end position="58"/>
    </location>
</feature>
<dbReference type="Gene3D" id="3.40.190.10">
    <property type="entry name" value="Periplasmic binding protein-like II"/>
    <property type="match status" value="1"/>
</dbReference>
<proteinExistence type="inferred from homology"/>
<name>A0A1Y2K0E1_9PROT</name>
<accession>A0A1Y2K0E1</accession>
<dbReference type="InterPro" id="IPR036388">
    <property type="entry name" value="WH-like_DNA-bd_sf"/>
</dbReference>
<dbReference type="GO" id="GO:0003700">
    <property type="term" value="F:DNA-binding transcription factor activity"/>
    <property type="evidence" value="ECO:0007669"/>
    <property type="project" value="InterPro"/>
</dbReference>
<dbReference type="InterPro" id="IPR005119">
    <property type="entry name" value="LysR_subst-bd"/>
</dbReference>
<dbReference type="RefSeq" id="WP_158089476.1">
    <property type="nucleotide sequence ID" value="NZ_LVJN01000020.1"/>
</dbReference>
<organism evidence="6 7">
    <name type="scientific">Magnetofaba australis IT-1</name>
    <dbReference type="NCBI Taxonomy" id="1434232"/>
    <lineage>
        <taxon>Bacteria</taxon>
        <taxon>Pseudomonadati</taxon>
        <taxon>Pseudomonadota</taxon>
        <taxon>Magnetococcia</taxon>
        <taxon>Magnetococcales</taxon>
        <taxon>Magnetococcaceae</taxon>
        <taxon>Magnetofaba</taxon>
    </lineage>
</organism>
<keyword evidence="2" id="KW-0805">Transcription regulation</keyword>
<dbReference type="Pfam" id="PF03466">
    <property type="entry name" value="LysR_substrate"/>
    <property type="match status" value="1"/>
</dbReference>
<reference evidence="6 7" key="1">
    <citation type="journal article" date="2016" name="BMC Genomics">
        <title>Combined genomic and structural analyses of a cultured magnetotactic bacterium reveals its niche adaptation to a dynamic environment.</title>
        <authorList>
            <person name="Araujo A.C."/>
            <person name="Morillo V."/>
            <person name="Cypriano J."/>
            <person name="Teixeira L.C."/>
            <person name="Leao P."/>
            <person name="Lyra S."/>
            <person name="Almeida L.G."/>
            <person name="Bazylinski D.A."/>
            <person name="Vasconcellos A.T."/>
            <person name="Abreu F."/>
            <person name="Lins U."/>
        </authorList>
    </citation>
    <scope>NUCLEOTIDE SEQUENCE [LARGE SCALE GENOMIC DNA]</scope>
    <source>
        <strain evidence="6 7">IT-1</strain>
    </source>
</reference>
<keyword evidence="4" id="KW-0804">Transcription</keyword>
<evidence type="ECO:0000256" key="1">
    <source>
        <dbReference type="ARBA" id="ARBA00009437"/>
    </source>
</evidence>
<dbReference type="PANTHER" id="PTHR30579">
    <property type="entry name" value="TRANSCRIPTIONAL REGULATOR"/>
    <property type="match status" value="1"/>
</dbReference>
<comment type="similarity">
    <text evidence="1">Belongs to the LysR transcriptional regulatory family.</text>
</comment>
<dbReference type="Pfam" id="PF00126">
    <property type="entry name" value="HTH_1"/>
    <property type="match status" value="1"/>
</dbReference>
<dbReference type="PROSITE" id="PS50931">
    <property type="entry name" value="HTH_LYSR"/>
    <property type="match status" value="1"/>
</dbReference>
<evidence type="ECO:0000259" key="5">
    <source>
        <dbReference type="PROSITE" id="PS50931"/>
    </source>
</evidence>
<evidence type="ECO:0000256" key="4">
    <source>
        <dbReference type="ARBA" id="ARBA00023163"/>
    </source>
</evidence>
<gene>
    <name evidence="6" type="ORF">MAIT1_01400</name>
</gene>
<keyword evidence="3" id="KW-0238">DNA-binding</keyword>
<dbReference type="InterPro" id="IPR050176">
    <property type="entry name" value="LTTR"/>
</dbReference>
<evidence type="ECO:0000313" key="7">
    <source>
        <dbReference type="Proteomes" id="UP000194003"/>
    </source>
</evidence>
<dbReference type="PANTHER" id="PTHR30579:SF3">
    <property type="entry name" value="TRANSCRIPTIONAL REGULATORY PROTEIN"/>
    <property type="match status" value="1"/>
</dbReference>
<keyword evidence="7" id="KW-1185">Reference proteome</keyword>
<dbReference type="EMBL" id="LVJN01000020">
    <property type="protein sequence ID" value="OSM01439.1"/>
    <property type="molecule type" value="Genomic_DNA"/>
</dbReference>
<dbReference type="OrthoDB" id="9796526at2"/>
<comment type="caution">
    <text evidence="6">The sequence shown here is derived from an EMBL/GenBank/DDBJ whole genome shotgun (WGS) entry which is preliminary data.</text>
</comment>
<dbReference type="SUPFAM" id="SSF53850">
    <property type="entry name" value="Periplasmic binding protein-like II"/>
    <property type="match status" value="1"/>
</dbReference>
<sequence>MNWDDLRIALAVAQAGSYARAAQRLRLDETTVARRIKRLERALGYALFDAVDAKRRPTPRGQEMLAQAAIMARCAQAVESVEADGLAITGRVRLSATPTIAEQVLAPALDALLTTHPGLILTLESANANADFARWETDFAIRLGRPQRGNFTMRKLGEAGFCLIRPQRAPRPGDYLCAYPPELAQTPEMQALQGMSELPPARLQTADLNVIDRALGGGRASAILPQAFARKWETDPNMTVEALAIRREAWLLAQPHLRDEPRGRVVSQWIVESFHQSDFLTSDNIVEKSEN</sequence>
<dbReference type="Proteomes" id="UP000194003">
    <property type="component" value="Unassembled WGS sequence"/>
</dbReference>
<dbReference type="InterPro" id="IPR036390">
    <property type="entry name" value="WH_DNA-bd_sf"/>
</dbReference>
<evidence type="ECO:0000313" key="6">
    <source>
        <dbReference type="EMBL" id="OSM01439.1"/>
    </source>
</evidence>
<dbReference type="GO" id="GO:0003677">
    <property type="term" value="F:DNA binding"/>
    <property type="evidence" value="ECO:0007669"/>
    <property type="project" value="UniProtKB-KW"/>
</dbReference>
<dbReference type="Gene3D" id="1.10.10.10">
    <property type="entry name" value="Winged helix-like DNA-binding domain superfamily/Winged helix DNA-binding domain"/>
    <property type="match status" value="1"/>
</dbReference>
<dbReference type="InterPro" id="IPR000847">
    <property type="entry name" value="LysR_HTH_N"/>
</dbReference>
<dbReference type="STRING" id="1434232.MAIT1_01400"/>
<dbReference type="AlphaFoldDB" id="A0A1Y2K0E1"/>
<protein>
    <submittedName>
        <fullName evidence="6">Putative LysR family transcriptional regulator</fullName>
    </submittedName>
</protein>
<evidence type="ECO:0000256" key="3">
    <source>
        <dbReference type="ARBA" id="ARBA00023125"/>
    </source>
</evidence>
<dbReference type="SUPFAM" id="SSF46785">
    <property type="entry name" value="Winged helix' DNA-binding domain"/>
    <property type="match status" value="1"/>
</dbReference>
<evidence type="ECO:0000256" key="2">
    <source>
        <dbReference type="ARBA" id="ARBA00023015"/>
    </source>
</evidence>